<comment type="caution">
    <text evidence="12">The sequence shown here is derived from an EMBL/GenBank/DDBJ whole genome shotgun (WGS) entry which is preliminary data.</text>
</comment>
<name>A0ABS7SXV0_9FIRM</name>
<dbReference type="InterPro" id="IPR003385">
    <property type="entry name" value="Glyco_hydro_77"/>
</dbReference>
<evidence type="ECO:0000256" key="2">
    <source>
        <dbReference type="ARBA" id="ARBA00005684"/>
    </source>
</evidence>
<evidence type="ECO:0000313" key="12">
    <source>
        <dbReference type="EMBL" id="MBZ2386332.1"/>
    </source>
</evidence>
<evidence type="ECO:0000256" key="10">
    <source>
        <dbReference type="RuleBase" id="RU361207"/>
    </source>
</evidence>
<dbReference type="Pfam" id="PF02446">
    <property type="entry name" value="Glyco_hydro_77"/>
    <property type="match status" value="1"/>
</dbReference>
<evidence type="ECO:0000256" key="9">
    <source>
        <dbReference type="ARBA" id="ARBA00031501"/>
    </source>
</evidence>
<protein>
    <recommendedName>
        <fullName evidence="4 10">4-alpha-glucanotransferase</fullName>
        <ecNumber evidence="3 10">2.4.1.25</ecNumber>
    </recommendedName>
    <alternativeName>
        <fullName evidence="8 10">Amylomaltase</fullName>
    </alternativeName>
    <alternativeName>
        <fullName evidence="9 10">Disproportionating enzyme</fullName>
    </alternativeName>
</protein>
<reference evidence="12 13" key="1">
    <citation type="submission" date="2021-08" db="EMBL/GenBank/DDBJ databases">
        <title>FDA dAtabase for Regulatory Grade micrObial Sequences (FDA-ARGOS): Supporting development and validation of Infectious Disease Dx tests.</title>
        <authorList>
            <person name="Sproer C."/>
            <person name="Gronow S."/>
            <person name="Severitt S."/>
            <person name="Schroder I."/>
            <person name="Tallon L."/>
            <person name="Sadzewicz L."/>
            <person name="Zhao X."/>
            <person name="Boylan J."/>
            <person name="Ott S."/>
            <person name="Bowen H."/>
            <person name="Vavikolanu K."/>
            <person name="Hazen T."/>
            <person name="Aluvathingal J."/>
            <person name="Nadendla S."/>
            <person name="Lowell S."/>
            <person name="Myers T."/>
            <person name="Yan Y."/>
            <person name="Sichtig H."/>
        </authorList>
    </citation>
    <scope>NUCLEOTIDE SEQUENCE [LARGE SCALE GENOMIC DNA]</scope>
    <source>
        <strain evidence="12 13">FDAARGOS_1460</strain>
    </source>
</reference>
<proteinExistence type="inferred from homology"/>
<evidence type="ECO:0000256" key="4">
    <source>
        <dbReference type="ARBA" id="ARBA00020295"/>
    </source>
</evidence>
<dbReference type="PANTHER" id="PTHR32438:SF5">
    <property type="entry name" value="4-ALPHA-GLUCANOTRANSFERASE DPE1, CHLOROPLASTIC_AMYLOPLASTIC"/>
    <property type="match status" value="1"/>
</dbReference>
<feature type="region of interest" description="Disordered" evidence="11">
    <location>
        <begin position="485"/>
        <end position="504"/>
    </location>
</feature>
<evidence type="ECO:0000256" key="8">
    <source>
        <dbReference type="ARBA" id="ARBA00031423"/>
    </source>
</evidence>
<evidence type="ECO:0000256" key="5">
    <source>
        <dbReference type="ARBA" id="ARBA00022676"/>
    </source>
</evidence>
<evidence type="ECO:0000256" key="6">
    <source>
        <dbReference type="ARBA" id="ARBA00022679"/>
    </source>
</evidence>
<dbReference type="NCBIfam" id="TIGR00217">
    <property type="entry name" value="malQ"/>
    <property type="match status" value="1"/>
</dbReference>
<keyword evidence="6 10" id="KW-0808">Transferase</keyword>
<dbReference type="NCBIfam" id="NF011080">
    <property type="entry name" value="PRK14508.1-3"/>
    <property type="match status" value="1"/>
</dbReference>
<comment type="catalytic activity">
    <reaction evidence="1 10">
        <text>Transfers a segment of a (1-&gt;4)-alpha-D-glucan to a new position in an acceptor, which may be glucose or a (1-&gt;4)-alpha-D-glucan.</text>
        <dbReference type="EC" id="2.4.1.25"/>
    </reaction>
</comment>
<evidence type="ECO:0000256" key="1">
    <source>
        <dbReference type="ARBA" id="ARBA00000439"/>
    </source>
</evidence>
<evidence type="ECO:0000256" key="7">
    <source>
        <dbReference type="ARBA" id="ARBA00023277"/>
    </source>
</evidence>
<dbReference type="PANTHER" id="PTHR32438">
    <property type="entry name" value="4-ALPHA-GLUCANOTRANSFERASE DPE1, CHLOROPLASTIC/AMYLOPLASTIC"/>
    <property type="match status" value="1"/>
</dbReference>
<comment type="similarity">
    <text evidence="2 10">Belongs to the disproportionating enzyme family.</text>
</comment>
<accession>A0ABS7SXV0</accession>
<gene>
    <name evidence="12" type="primary">malQ</name>
    <name evidence="12" type="ORF">K8P03_03325</name>
</gene>
<keyword evidence="5 10" id="KW-0328">Glycosyltransferase</keyword>
<evidence type="ECO:0000313" key="13">
    <source>
        <dbReference type="Proteomes" id="UP000734271"/>
    </source>
</evidence>
<dbReference type="InterPro" id="IPR017853">
    <property type="entry name" value="GH"/>
</dbReference>
<dbReference type="Proteomes" id="UP000734271">
    <property type="component" value="Unassembled WGS sequence"/>
</dbReference>
<dbReference type="EC" id="2.4.1.25" evidence="3 10"/>
<keyword evidence="13" id="KW-1185">Reference proteome</keyword>
<organism evidence="12 13">
    <name type="scientific">Anaerococcus murdochii</name>
    <dbReference type="NCBI Taxonomy" id="411577"/>
    <lineage>
        <taxon>Bacteria</taxon>
        <taxon>Bacillati</taxon>
        <taxon>Bacillota</taxon>
        <taxon>Tissierellia</taxon>
        <taxon>Tissierellales</taxon>
        <taxon>Peptoniphilaceae</taxon>
        <taxon>Anaerococcus</taxon>
    </lineage>
</organism>
<dbReference type="GO" id="GO:0004134">
    <property type="term" value="F:4-alpha-glucanotransferase activity"/>
    <property type="evidence" value="ECO:0007669"/>
    <property type="project" value="UniProtKB-EC"/>
</dbReference>
<keyword evidence="7 10" id="KW-0119">Carbohydrate metabolism</keyword>
<dbReference type="EMBL" id="JAIPME010000002">
    <property type="protein sequence ID" value="MBZ2386332.1"/>
    <property type="molecule type" value="Genomic_DNA"/>
</dbReference>
<sequence length="504" mass="59266">MKKAGILWPLASLNGSHGIGDFGRASYDFIDTSKEAGFDMWQILPLNPLGYGNSPYQPYSSYAGDEVYISLDMLYEDGLLDKRIAPLKQRDRVDYNFVREFKGQYLKKAFEKFKEKELDQTDSYKEFLKFDFVYDYAVFISFKKDNGLIAWNEWPAEQKSWIIDRKLDLSPYQDQIAYEIFIQYIFYQQWMKLKAYANEKGLKIIGDIPFYVGLDSLDVWQNQKYFEITEEGKPILIAGVPPDAFSNLGQRWGNPIYKWDELEKDDFKFWIDRLAYNAKLYDIVRLDHFRAFDTYWQIDAKNDTAVEGEWIYAPGFKLFDKITEELKDVEFIAEDLGTMMPGVYKLRDHYDLKGMVIIQENLRPWEDHLIEATANSVAYPGTHDNKTLFQWYDELTDDQHESLKEYFKDLGIDHGDIRDDFFDFVMGVESDYVIVSLADILGFGKEARINEPSTLNDLNWSFKLKDLNDYREKVETLKEIIEKNRGHARKKSGKTSKVEENKEK</sequence>
<dbReference type="RefSeq" id="WP_223418288.1">
    <property type="nucleotide sequence ID" value="NZ_JAIPME010000002.1"/>
</dbReference>
<dbReference type="SUPFAM" id="SSF51445">
    <property type="entry name" value="(Trans)glycosidases"/>
    <property type="match status" value="1"/>
</dbReference>
<evidence type="ECO:0000256" key="3">
    <source>
        <dbReference type="ARBA" id="ARBA00012560"/>
    </source>
</evidence>
<dbReference type="Gene3D" id="3.20.20.80">
    <property type="entry name" value="Glycosidases"/>
    <property type="match status" value="1"/>
</dbReference>
<evidence type="ECO:0000256" key="11">
    <source>
        <dbReference type="SAM" id="MobiDB-lite"/>
    </source>
</evidence>